<organism evidence="1 2">
    <name type="scientific">Hypholoma sublateritium (strain FD-334 SS-4)</name>
    <dbReference type="NCBI Taxonomy" id="945553"/>
    <lineage>
        <taxon>Eukaryota</taxon>
        <taxon>Fungi</taxon>
        <taxon>Dikarya</taxon>
        <taxon>Basidiomycota</taxon>
        <taxon>Agaricomycotina</taxon>
        <taxon>Agaricomycetes</taxon>
        <taxon>Agaricomycetidae</taxon>
        <taxon>Agaricales</taxon>
        <taxon>Agaricineae</taxon>
        <taxon>Strophariaceae</taxon>
        <taxon>Hypholoma</taxon>
    </lineage>
</organism>
<gene>
    <name evidence="1" type="ORF">HYPSUDRAFT_209169</name>
</gene>
<name>A0A0D2LSR7_HYPSF</name>
<protein>
    <submittedName>
        <fullName evidence="1">Uncharacterized protein</fullName>
    </submittedName>
</protein>
<dbReference type="AlphaFoldDB" id="A0A0D2LSR7"/>
<dbReference type="EMBL" id="KN817707">
    <property type="protein sequence ID" value="KJA13888.1"/>
    <property type="molecule type" value="Genomic_DNA"/>
</dbReference>
<sequence length="264" mass="29816">MLTRPPTHIHVANRSSAHLSRAATQRLTPRQHEIHLDCRRETFWSAFPPAHTTGPPRRCDSSHRILCLCTRPPRPPASHVPRCFADIPTPDSRPSTPFKTFNDALSISLWRAEQSRSIRPSPSRSRSSDDDTSWLDRPYMTSLRLALRSWDPNPRTHRARVCRPCLPPSPAPICLADVPTPIAAVSTPCYRRPYTIYRLIVCPLPSRPRTPVSSATTDPLKTCVIGASPRSHVRTPRPAVHTLSSFELQPHSRNELPYSQEFPM</sequence>
<evidence type="ECO:0000313" key="2">
    <source>
        <dbReference type="Proteomes" id="UP000054270"/>
    </source>
</evidence>
<reference evidence="2" key="1">
    <citation type="submission" date="2014-04" db="EMBL/GenBank/DDBJ databases">
        <title>Evolutionary Origins and Diversification of the Mycorrhizal Mutualists.</title>
        <authorList>
            <consortium name="DOE Joint Genome Institute"/>
            <consortium name="Mycorrhizal Genomics Consortium"/>
            <person name="Kohler A."/>
            <person name="Kuo A."/>
            <person name="Nagy L.G."/>
            <person name="Floudas D."/>
            <person name="Copeland A."/>
            <person name="Barry K.W."/>
            <person name="Cichocki N."/>
            <person name="Veneault-Fourrey C."/>
            <person name="LaButti K."/>
            <person name="Lindquist E.A."/>
            <person name="Lipzen A."/>
            <person name="Lundell T."/>
            <person name="Morin E."/>
            <person name="Murat C."/>
            <person name="Riley R."/>
            <person name="Ohm R."/>
            <person name="Sun H."/>
            <person name="Tunlid A."/>
            <person name="Henrissat B."/>
            <person name="Grigoriev I.V."/>
            <person name="Hibbett D.S."/>
            <person name="Martin F."/>
        </authorList>
    </citation>
    <scope>NUCLEOTIDE SEQUENCE [LARGE SCALE GENOMIC DNA]</scope>
    <source>
        <strain evidence="2">FD-334 SS-4</strain>
    </source>
</reference>
<keyword evidence="2" id="KW-1185">Reference proteome</keyword>
<dbReference type="Proteomes" id="UP000054270">
    <property type="component" value="Unassembled WGS sequence"/>
</dbReference>
<accession>A0A0D2LSR7</accession>
<evidence type="ECO:0000313" key="1">
    <source>
        <dbReference type="EMBL" id="KJA13888.1"/>
    </source>
</evidence>
<proteinExistence type="predicted"/>